<accession>A0A151I1G2</accession>
<evidence type="ECO:0000313" key="1">
    <source>
        <dbReference type="EMBL" id="KYM80384.1"/>
    </source>
</evidence>
<dbReference type="Proteomes" id="UP000078540">
    <property type="component" value="Unassembled WGS sequence"/>
</dbReference>
<sequence length="193" mass="22096">MTAMAVRWRYNTSSRVAATTARRVHVRNWRKQNTSQHIIDIVPVIKLPSVFKTPTGRRLRRYAEWGKSPTELHQMKSQLGQRVVGTAQRIPSTWSKHTSRDCIVWDREEKEYYAVGFSRGGIFHLCQPPLDALAAPAGLSRALYAAVRYHRPVVEPTLTRRISRIRDRATVLTITKKKGNASGKMTHQPKELL</sequence>
<gene>
    <name evidence="1" type="ORF">ALC53_09171</name>
</gene>
<dbReference type="EMBL" id="KQ976573">
    <property type="protein sequence ID" value="KYM80384.1"/>
    <property type="molecule type" value="Genomic_DNA"/>
</dbReference>
<organism evidence="1 2">
    <name type="scientific">Atta colombica</name>
    <dbReference type="NCBI Taxonomy" id="520822"/>
    <lineage>
        <taxon>Eukaryota</taxon>
        <taxon>Metazoa</taxon>
        <taxon>Ecdysozoa</taxon>
        <taxon>Arthropoda</taxon>
        <taxon>Hexapoda</taxon>
        <taxon>Insecta</taxon>
        <taxon>Pterygota</taxon>
        <taxon>Neoptera</taxon>
        <taxon>Endopterygota</taxon>
        <taxon>Hymenoptera</taxon>
        <taxon>Apocrita</taxon>
        <taxon>Aculeata</taxon>
        <taxon>Formicoidea</taxon>
        <taxon>Formicidae</taxon>
        <taxon>Myrmicinae</taxon>
        <taxon>Atta</taxon>
    </lineage>
</organism>
<reference evidence="1 2" key="1">
    <citation type="submission" date="2015-09" db="EMBL/GenBank/DDBJ databases">
        <title>Atta colombica WGS genome.</title>
        <authorList>
            <person name="Nygaard S."/>
            <person name="Hu H."/>
            <person name="Boomsma J."/>
            <person name="Zhang G."/>
        </authorList>
    </citation>
    <scope>NUCLEOTIDE SEQUENCE [LARGE SCALE GENOMIC DNA]</scope>
    <source>
        <strain evidence="1">Treedump-2</strain>
        <tissue evidence="1">Whole body</tissue>
    </source>
</reference>
<name>A0A151I1G2_9HYME</name>
<dbReference type="AlphaFoldDB" id="A0A151I1G2"/>
<protein>
    <submittedName>
        <fullName evidence="1">Uncharacterized protein</fullName>
    </submittedName>
</protein>
<proteinExistence type="predicted"/>
<evidence type="ECO:0000313" key="2">
    <source>
        <dbReference type="Proteomes" id="UP000078540"/>
    </source>
</evidence>
<keyword evidence="2" id="KW-1185">Reference proteome</keyword>